<dbReference type="EMBL" id="UOFH01000379">
    <property type="protein sequence ID" value="VAW67305.1"/>
    <property type="molecule type" value="Genomic_DNA"/>
</dbReference>
<dbReference type="Gene3D" id="3.10.450.50">
    <property type="match status" value="1"/>
</dbReference>
<dbReference type="Pfam" id="PF17775">
    <property type="entry name" value="YchJ_M-like"/>
    <property type="match status" value="1"/>
</dbReference>
<name>A0A3B0XG65_9ZZZZ</name>
<dbReference type="PANTHER" id="PTHR33747:SF1">
    <property type="entry name" value="ADENYLATE CYCLASE-ASSOCIATED CAP C-TERMINAL DOMAIN-CONTAINING PROTEIN"/>
    <property type="match status" value="1"/>
</dbReference>
<gene>
    <name evidence="2" type="ORF">MNBD_GAMMA08-340</name>
</gene>
<dbReference type="PANTHER" id="PTHR33747">
    <property type="entry name" value="UPF0225 PROTEIN SCO1677"/>
    <property type="match status" value="1"/>
</dbReference>
<evidence type="ECO:0000259" key="1">
    <source>
        <dbReference type="Pfam" id="PF17775"/>
    </source>
</evidence>
<protein>
    <submittedName>
        <fullName evidence="2">UPF0225 protein YchJ</fullName>
    </submittedName>
</protein>
<organism evidence="2">
    <name type="scientific">hydrothermal vent metagenome</name>
    <dbReference type="NCBI Taxonomy" id="652676"/>
    <lineage>
        <taxon>unclassified sequences</taxon>
        <taxon>metagenomes</taxon>
        <taxon>ecological metagenomes</taxon>
    </lineage>
</organism>
<dbReference type="InterPro" id="IPR032710">
    <property type="entry name" value="NTF2-like_dom_sf"/>
</dbReference>
<feature type="domain" description="YchJ-like middle NTF2-like" evidence="1">
    <location>
        <begin position="36"/>
        <end position="128"/>
    </location>
</feature>
<dbReference type="InterPro" id="IPR048469">
    <property type="entry name" value="YchJ-like_M"/>
</dbReference>
<proteinExistence type="predicted"/>
<dbReference type="SUPFAM" id="SSF54427">
    <property type="entry name" value="NTF2-like"/>
    <property type="match status" value="1"/>
</dbReference>
<dbReference type="AlphaFoldDB" id="A0A3B0XG65"/>
<evidence type="ECO:0000313" key="2">
    <source>
        <dbReference type="EMBL" id="VAW67305.1"/>
    </source>
</evidence>
<dbReference type="Pfam" id="PF02810">
    <property type="entry name" value="SEC-C"/>
    <property type="match status" value="1"/>
</dbReference>
<reference evidence="2" key="1">
    <citation type="submission" date="2018-06" db="EMBL/GenBank/DDBJ databases">
        <authorList>
            <person name="Zhirakovskaya E."/>
        </authorList>
    </citation>
    <scope>NUCLEOTIDE SEQUENCE</scope>
</reference>
<dbReference type="InterPro" id="IPR004027">
    <property type="entry name" value="SEC_C_motif"/>
</dbReference>
<accession>A0A3B0XG65</accession>
<dbReference type="SUPFAM" id="SSF103642">
    <property type="entry name" value="Sec-C motif"/>
    <property type="match status" value="1"/>
</dbReference>
<sequence>MNKNIKNNGLHCICGNKTNPDKCCLALINKGAPAKNAEALMRSRYTGYVLGQVQYLLDSWHSSTRPSEIRLEDGLRWTGLSVLKATKEKNNTAYVEFAAQFESGGKTGQMHERSQFVFENNKWFYVQGEQIESATQYAVKPQSRNAACACGSGKKFKKCCANKFAAKI</sequence>